<dbReference type="Proteomes" id="UP000799640">
    <property type="component" value="Unassembled WGS sequence"/>
</dbReference>
<reference evidence="2" key="1">
    <citation type="journal article" date="2020" name="Stud. Mycol.">
        <title>101 Dothideomycetes genomes: a test case for predicting lifestyles and emergence of pathogens.</title>
        <authorList>
            <person name="Haridas S."/>
            <person name="Albert R."/>
            <person name="Binder M."/>
            <person name="Bloem J."/>
            <person name="Labutti K."/>
            <person name="Salamov A."/>
            <person name="Andreopoulos B."/>
            <person name="Baker S."/>
            <person name="Barry K."/>
            <person name="Bills G."/>
            <person name="Bluhm B."/>
            <person name="Cannon C."/>
            <person name="Castanera R."/>
            <person name="Culley D."/>
            <person name="Daum C."/>
            <person name="Ezra D."/>
            <person name="Gonzalez J."/>
            <person name="Henrissat B."/>
            <person name="Kuo A."/>
            <person name="Liang C."/>
            <person name="Lipzen A."/>
            <person name="Lutzoni F."/>
            <person name="Magnuson J."/>
            <person name="Mondo S."/>
            <person name="Nolan M."/>
            <person name="Ohm R."/>
            <person name="Pangilinan J."/>
            <person name="Park H.-J."/>
            <person name="Ramirez L."/>
            <person name="Alfaro M."/>
            <person name="Sun H."/>
            <person name="Tritt A."/>
            <person name="Yoshinaga Y."/>
            <person name="Zwiers L.-H."/>
            <person name="Turgeon B."/>
            <person name="Goodwin S."/>
            <person name="Spatafora J."/>
            <person name="Crous P."/>
            <person name="Grigoriev I."/>
        </authorList>
    </citation>
    <scope>NUCLEOTIDE SEQUENCE</scope>
    <source>
        <strain evidence="2">CBS 262.69</strain>
    </source>
</reference>
<gene>
    <name evidence="2" type="ORF">EJ06DRAFT_528967</name>
</gene>
<keyword evidence="3" id="KW-1185">Reference proteome</keyword>
<organism evidence="2 3">
    <name type="scientific">Trichodelitschia bisporula</name>
    <dbReference type="NCBI Taxonomy" id="703511"/>
    <lineage>
        <taxon>Eukaryota</taxon>
        <taxon>Fungi</taxon>
        <taxon>Dikarya</taxon>
        <taxon>Ascomycota</taxon>
        <taxon>Pezizomycotina</taxon>
        <taxon>Dothideomycetes</taxon>
        <taxon>Dothideomycetes incertae sedis</taxon>
        <taxon>Phaeotrichales</taxon>
        <taxon>Phaeotrichaceae</taxon>
        <taxon>Trichodelitschia</taxon>
    </lineage>
</organism>
<feature type="region of interest" description="Disordered" evidence="1">
    <location>
        <begin position="64"/>
        <end position="83"/>
    </location>
</feature>
<name>A0A6G1I120_9PEZI</name>
<accession>A0A6G1I120</accession>
<evidence type="ECO:0000256" key="1">
    <source>
        <dbReference type="SAM" id="MobiDB-lite"/>
    </source>
</evidence>
<feature type="compositionally biased region" description="Low complexity" evidence="1">
    <location>
        <begin position="323"/>
        <end position="335"/>
    </location>
</feature>
<protein>
    <submittedName>
        <fullName evidence="2">Uncharacterized protein</fullName>
    </submittedName>
</protein>
<feature type="compositionally biased region" description="Polar residues" evidence="1">
    <location>
        <begin position="194"/>
        <end position="212"/>
    </location>
</feature>
<feature type="region of interest" description="Disordered" evidence="1">
    <location>
        <begin position="28"/>
        <end position="53"/>
    </location>
</feature>
<feature type="compositionally biased region" description="Low complexity" evidence="1">
    <location>
        <begin position="237"/>
        <end position="249"/>
    </location>
</feature>
<feature type="compositionally biased region" description="Basic residues" evidence="1">
    <location>
        <begin position="301"/>
        <end position="312"/>
    </location>
</feature>
<evidence type="ECO:0000313" key="2">
    <source>
        <dbReference type="EMBL" id="KAF2401816.1"/>
    </source>
</evidence>
<dbReference type="AlphaFoldDB" id="A0A6G1I120"/>
<sequence>MAADRDDGRYDYRVRDPVLLPAVRRSRASANLHQEGNLSPTFLSPTSASVSPNDLSLLADQLSNHSLAPDRRPSPRPRRPLCSRLLHAPPTSCPVPPTLCPVSPPYTPSGSPPPQCVQAVAPGSRLSYPLEHPSLAERLMSESAARSQAWTQDNIGLGLYTGSHDPLLEQQQQQNQHQQQQHQLHRCSSPPYNPSLSPTSQPHPHTQFSLQLDTGHITSHPAPLRTPQLPLPPLEIPSRPQSRSYSPSPLDSTPEDGEAIIPDANVPWASSITLPTPASLTYRRSRDPVPAGAQGWVQKSIRVRKARRKKSGSVKLALQASGQQHQQQPQQQQQQ</sequence>
<proteinExistence type="predicted"/>
<evidence type="ECO:0000313" key="3">
    <source>
        <dbReference type="Proteomes" id="UP000799640"/>
    </source>
</evidence>
<feature type="region of interest" description="Disordered" evidence="1">
    <location>
        <begin position="170"/>
        <end position="264"/>
    </location>
</feature>
<feature type="region of interest" description="Disordered" evidence="1">
    <location>
        <begin position="281"/>
        <end position="335"/>
    </location>
</feature>
<dbReference type="EMBL" id="ML996692">
    <property type="protein sequence ID" value="KAF2401816.1"/>
    <property type="molecule type" value="Genomic_DNA"/>
</dbReference>
<feature type="compositionally biased region" description="Low complexity" evidence="1">
    <location>
        <begin position="170"/>
        <end position="182"/>
    </location>
</feature>